<evidence type="ECO:0000313" key="2">
    <source>
        <dbReference type="EMBL" id="GAA0947711.1"/>
    </source>
</evidence>
<dbReference type="InterPro" id="IPR026634">
    <property type="entry name" value="TPST-like"/>
</dbReference>
<sequence>MLNSHPHLAVPHETAFIVPLYRKRDSFGDFADPDNRRKVAEWIVKNKKSRNERLKATPEELVEAALHSPPTLGSILASCFMLNARNQGKPRWGDKRPSHAWNLNEIFDLFPDAQYVNVIRDPRACVASMNRVGWSWGGVESATEMWERAIVSAESWRRKLPEEQYLDVYYEELVRDPRAGLERVCAFLGLDPAGIDAMLDYHQDPDRPTGTPFKEISKPVSTESVHSWEEQLTGTDLALIEGVVGDEMRRHGYEPTGTRVPVPKERMKAFRRIRSSRTKQARKRRLVEVKRMVTYRRPAADQTRGEA</sequence>
<dbReference type="PANTHER" id="PTHR12788">
    <property type="entry name" value="PROTEIN-TYROSINE SULFOTRANSFERASE 2"/>
    <property type="match status" value="1"/>
</dbReference>
<accession>A0ABN1QVE1</accession>
<dbReference type="PANTHER" id="PTHR12788:SF10">
    <property type="entry name" value="PROTEIN-TYROSINE SULFOTRANSFERASE"/>
    <property type="match status" value="1"/>
</dbReference>
<evidence type="ECO:0000256" key="1">
    <source>
        <dbReference type="ARBA" id="ARBA00022679"/>
    </source>
</evidence>
<proteinExistence type="predicted"/>
<comment type="caution">
    <text evidence="2">The sequence shown here is derived from an EMBL/GenBank/DDBJ whole genome shotgun (WGS) entry which is preliminary data.</text>
</comment>
<organism evidence="2 3">
    <name type="scientific">Actinocorallia libanotica</name>
    <dbReference type="NCBI Taxonomy" id="46162"/>
    <lineage>
        <taxon>Bacteria</taxon>
        <taxon>Bacillati</taxon>
        <taxon>Actinomycetota</taxon>
        <taxon>Actinomycetes</taxon>
        <taxon>Streptosporangiales</taxon>
        <taxon>Thermomonosporaceae</taxon>
        <taxon>Actinocorallia</taxon>
    </lineage>
</organism>
<name>A0ABN1QVE1_9ACTN</name>
<reference evidence="2 3" key="1">
    <citation type="journal article" date="2019" name="Int. J. Syst. Evol. Microbiol.">
        <title>The Global Catalogue of Microorganisms (GCM) 10K type strain sequencing project: providing services to taxonomists for standard genome sequencing and annotation.</title>
        <authorList>
            <consortium name="The Broad Institute Genomics Platform"/>
            <consortium name="The Broad Institute Genome Sequencing Center for Infectious Disease"/>
            <person name="Wu L."/>
            <person name="Ma J."/>
        </authorList>
    </citation>
    <scope>NUCLEOTIDE SEQUENCE [LARGE SCALE GENOMIC DNA]</scope>
    <source>
        <strain evidence="2 3">JCM 10696</strain>
    </source>
</reference>
<dbReference type="Gene3D" id="3.40.50.300">
    <property type="entry name" value="P-loop containing nucleotide triphosphate hydrolases"/>
    <property type="match status" value="1"/>
</dbReference>
<protein>
    <submittedName>
        <fullName evidence="2">Sulfotransferase</fullName>
    </submittedName>
</protein>
<evidence type="ECO:0000313" key="3">
    <source>
        <dbReference type="Proteomes" id="UP001500665"/>
    </source>
</evidence>
<gene>
    <name evidence="2" type="ORF">GCM10009550_23450</name>
</gene>
<dbReference type="InterPro" id="IPR027417">
    <property type="entry name" value="P-loop_NTPase"/>
</dbReference>
<dbReference type="Proteomes" id="UP001500665">
    <property type="component" value="Unassembled WGS sequence"/>
</dbReference>
<keyword evidence="3" id="KW-1185">Reference proteome</keyword>
<dbReference type="EMBL" id="BAAAHH010000007">
    <property type="protein sequence ID" value="GAA0947711.1"/>
    <property type="molecule type" value="Genomic_DNA"/>
</dbReference>
<dbReference type="Pfam" id="PF13469">
    <property type="entry name" value="Sulfotransfer_3"/>
    <property type="match status" value="1"/>
</dbReference>
<keyword evidence="1" id="KW-0808">Transferase</keyword>
<dbReference type="SUPFAM" id="SSF52540">
    <property type="entry name" value="P-loop containing nucleoside triphosphate hydrolases"/>
    <property type="match status" value="1"/>
</dbReference>